<dbReference type="EMBL" id="JACEIK010001246">
    <property type="protein sequence ID" value="MCD7467567.1"/>
    <property type="molecule type" value="Genomic_DNA"/>
</dbReference>
<reference evidence="2 3" key="1">
    <citation type="journal article" date="2021" name="BMC Genomics">
        <title>Datura genome reveals duplications of psychoactive alkaloid biosynthetic genes and high mutation rate following tissue culture.</title>
        <authorList>
            <person name="Rajewski A."/>
            <person name="Carter-House D."/>
            <person name="Stajich J."/>
            <person name="Litt A."/>
        </authorList>
    </citation>
    <scope>NUCLEOTIDE SEQUENCE [LARGE SCALE GENOMIC DNA]</scope>
    <source>
        <strain evidence="2">AR-01</strain>
    </source>
</reference>
<keyword evidence="3" id="KW-1185">Reference proteome</keyword>
<dbReference type="PANTHER" id="PTHR45496">
    <property type="entry name" value="CHAPERONE DNAJ-DOMAIN SUPERFAMILY PROTEIN"/>
    <property type="match status" value="1"/>
</dbReference>
<gene>
    <name evidence="2" type="ORF">HAX54_005088</name>
</gene>
<protein>
    <submittedName>
        <fullName evidence="2">Uncharacterized protein</fullName>
    </submittedName>
</protein>
<feature type="compositionally biased region" description="Basic and acidic residues" evidence="1">
    <location>
        <begin position="132"/>
        <end position="147"/>
    </location>
</feature>
<evidence type="ECO:0000313" key="2">
    <source>
        <dbReference type="EMBL" id="MCD7467567.1"/>
    </source>
</evidence>
<evidence type="ECO:0000256" key="1">
    <source>
        <dbReference type="SAM" id="MobiDB-lite"/>
    </source>
</evidence>
<organism evidence="2 3">
    <name type="scientific">Datura stramonium</name>
    <name type="common">Jimsonweed</name>
    <name type="synonym">Common thornapple</name>
    <dbReference type="NCBI Taxonomy" id="4076"/>
    <lineage>
        <taxon>Eukaryota</taxon>
        <taxon>Viridiplantae</taxon>
        <taxon>Streptophyta</taxon>
        <taxon>Embryophyta</taxon>
        <taxon>Tracheophyta</taxon>
        <taxon>Spermatophyta</taxon>
        <taxon>Magnoliopsida</taxon>
        <taxon>eudicotyledons</taxon>
        <taxon>Gunneridae</taxon>
        <taxon>Pentapetalae</taxon>
        <taxon>asterids</taxon>
        <taxon>lamiids</taxon>
        <taxon>Solanales</taxon>
        <taxon>Solanaceae</taxon>
        <taxon>Solanoideae</taxon>
        <taxon>Datureae</taxon>
        <taxon>Datura</taxon>
    </lineage>
</organism>
<comment type="caution">
    <text evidence="2">The sequence shown here is derived from an EMBL/GenBank/DDBJ whole genome shotgun (WGS) entry which is preliminary data.</text>
</comment>
<name>A0ABS8TAF1_DATST</name>
<dbReference type="PANTHER" id="PTHR45496:SF12">
    <property type="entry name" value="J DOMAIN-CONTAINING PROTEIN"/>
    <property type="match status" value="1"/>
</dbReference>
<feature type="region of interest" description="Disordered" evidence="1">
    <location>
        <begin position="129"/>
        <end position="152"/>
    </location>
</feature>
<dbReference type="Proteomes" id="UP000823775">
    <property type="component" value="Unassembled WGS sequence"/>
</dbReference>
<dbReference type="InterPro" id="IPR053052">
    <property type="entry name" value="Imprinting_Balance_Reg"/>
</dbReference>
<sequence length="175" mass="20243">MISSTAKGETNHYSVLILPLHTQDQQLIRTNFTNATNLLNLNQNRYPLANEAFKHELRYWYILSNRTKKAYFDDELKGKGKEGSFRTVCPYCYYVYEFFKVYEDCCLRCQNENCKRVFHALPIVGPPPPLEVAEKEGKSPLVRKNEGDFDGDEVIENSNYEIEDGNGRKEESLGV</sequence>
<evidence type="ECO:0000313" key="3">
    <source>
        <dbReference type="Proteomes" id="UP000823775"/>
    </source>
</evidence>
<accession>A0ABS8TAF1</accession>
<proteinExistence type="predicted"/>